<proteinExistence type="predicted"/>
<dbReference type="RefSeq" id="WP_095672531.1">
    <property type="nucleotide sequence ID" value="NZ_CP016771.1"/>
</dbReference>
<dbReference type="InterPro" id="IPR008407">
    <property type="entry name" value="Brnchd-chn_aa_trnsp_AzlD"/>
</dbReference>
<keyword evidence="3" id="KW-1185">Reference proteome</keyword>
<dbReference type="EMBL" id="CP016771">
    <property type="protein sequence ID" value="ASY13525.1"/>
    <property type="molecule type" value="Genomic_DNA"/>
</dbReference>
<keyword evidence="1" id="KW-0472">Membrane</keyword>
<feature type="transmembrane region" description="Helical" evidence="1">
    <location>
        <begin position="40"/>
        <end position="57"/>
    </location>
</feature>
<dbReference type="OrthoDB" id="5197630at2"/>
<accession>A0A249K9X7</accession>
<dbReference type="AlphaFoldDB" id="A0A249K9X7"/>
<protein>
    <submittedName>
        <fullName evidence="2">Branched-chain amino acid transporter AzlD</fullName>
    </submittedName>
</protein>
<evidence type="ECO:0000313" key="3">
    <source>
        <dbReference type="Proteomes" id="UP000217171"/>
    </source>
</evidence>
<name>A0A249K9X7_9ACTN</name>
<sequence length="102" mass="11032">MSAIWIAVIGASITAFLNKYIGHSVPERWLNKPRIIKINALVPIVLLSALVAVQTFATKKELVIDQRAAGVAVALIALRFKASFPVVVISAAITSAAIYNWF</sequence>
<evidence type="ECO:0000313" key="2">
    <source>
        <dbReference type="EMBL" id="ASY13525.1"/>
    </source>
</evidence>
<organism evidence="2 3">
    <name type="scientific">Candidatus Nanopelagicus hibericus</name>
    <dbReference type="NCBI Taxonomy" id="1884915"/>
    <lineage>
        <taxon>Bacteria</taxon>
        <taxon>Bacillati</taxon>
        <taxon>Actinomycetota</taxon>
        <taxon>Actinomycetes</taxon>
        <taxon>Candidatus Nanopelagicales</taxon>
        <taxon>Candidatus Nanopelagicaceae</taxon>
        <taxon>Candidatus Nanopelagicus</taxon>
    </lineage>
</organism>
<dbReference type="Proteomes" id="UP000217171">
    <property type="component" value="Chromosome"/>
</dbReference>
<reference evidence="2 3" key="1">
    <citation type="submission" date="2016-07" db="EMBL/GenBank/DDBJ databases">
        <title>High microdiversification within the ubiquitous acI lineage of Actinobacteria.</title>
        <authorList>
            <person name="Neuenschwander S.M."/>
            <person name="Salcher M."/>
            <person name="Ghai R."/>
            <person name="Pernthaler J."/>
        </authorList>
    </citation>
    <scope>NUCLEOTIDE SEQUENCE [LARGE SCALE GENOMIC DNA]</scope>
    <source>
        <strain evidence="2">MMS-21-160</strain>
    </source>
</reference>
<dbReference type="Pfam" id="PF05437">
    <property type="entry name" value="AzlD"/>
    <property type="match status" value="1"/>
</dbReference>
<dbReference type="KEGG" id="nhi:B1s21160_04235"/>
<keyword evidence="1" id="KW-1133">Transmembrane helix</keyword>
<feature type="transmembrane region" description="Helical" evidence="1">
    <location>
        <begin position="69"/>
        <end position="99"/>
    </location>
</feature>
<keyword evidence="1" id="KW-0812">Transmembrane</keyword>
<evidence type="ECO:0000256" key="1">
    <source>
        <dbReference type="SAM" id="Phobius"/>
    </source>
</evidence>
<gene>
    <name evidence="2" type="ORF">B1s21160_04235</name>
</gene>